<reference evidence="3" key="2">
    <citation type="submission" date="2020-10" db="EMBL/GenBank/DDBJ databases">
        <title>Complete Genome Sequences of White Sucker Hepatitis B Viruses from liver tissue and plasma of white sucker, Catostomus commersonii, from the Great Lakes Region and Alberta, Canada.</title>
        <authorList>
            <person name="Iwanowicz L.R."/>
            <person name="Adams C.R."/>
            <person name="Blazer V.S."/>
            <person name="Cornman R.S."/>
            <person name="Sherry J."/>
        </authorList>
    </citation>
    <scope>NUCLEOTIDE SEQUENCE</scope>
    <source>
        <strain evidence="16">FXR8</strain>
        <strain evidence="17">MWR1</strain>
        <strain evidence="18">MWR12</strain>
        <strain evidence="19">MWR18</strain>
        <strain evidence="20">MWR5</strain>
        <strain evidence="21">MWR8</strain>
        <strain evidence="22">RR154</strain>
        <strain evidence="3">SBR13</strain>
        <strain evidence="4">SBR16</strain>
        <strain evidence="5">SBR17</strain>
        <strain evidence="6">SBR2</strain>
        <strain evidence="7">SBR20</strain>
        <strain evidence="8">SBR3</strain>
        <strain evidence="9">SBR4</strain>
        <strain evidence="10">SBR6</strain>
        <strain evidence="11">SBR7</strain>
        <strain evidence="12">SBR8</strain>
        <strain evidence="13">SBR9</strain>
        <strain evidence="14">SLR27</strain>
        <strain evidence="15">SWC57</strain>
    </source>
</reference>
<evidence type="ECO:0000313" key="11">
    <source>
        <dbReference type="EMBL" id="QPN53475.1"/>
    </source>
</evidence>
<sequence>MFAFVLILLRLWSGCLNGSSTMDPLVKAALEGVKDLPHDFFPLLKDQVQFSKDVIKEYNEHHSQNRHVEVINCSLESYDNLQLIYAKVTISNWTAIANNGDSVQVALDENARTGLAYIFQSTIEMSIRRKLWWHTNCLMWGESQTAEYTAKLRSWLMTPTSYRNQYAPTIEALTRTVKATHLSSRSSRPTARSPGVRARSSSKSKSKSPRRKT</sequence>
<evidence type="ECO:0000313" key="15">
    <source>
        <dbReference type="EMBL" id="QPN53503.1"/>
    </source>
</evidence>
<dbReference type="EMBL" id="MW161151">
    <property type="protein sequence ID" value="QPN53515.1"/>
    <property type="molecule type" value="Genomic_DNA"/>
</dbReference>
<evidence type="ECO:0000313" key="7">
    <source>
        <dbReference type="EMBL" id="QPN53459.1"/>
    </source>
</evidence>
<dbReference type="EMBL" id="MW161154">
    <property type="protein sequence ID" value="QPN53527.1"/>
    <property type="molecule type" value="Genomic_DNA"/>
</dbReference>
<dbReference type="EMBL" id="MW161137">
    <property type="protein sequence ID" value="QPN53459.1"/>
    <property type="molecule type" value="Genomic_DNA"/>
</dbReference>
<evidence type="ECO:0000313" key="21">
    <source>
        <dbReference type="EMBL" id="QPN53531.1"/>
    </source>
</evidence>
<evidence type="ECO:0000313" key="5">
    <source>
        <dbReference type="EMBL" id="QPN53451.1"/>
    </source>
</evidence>
<dbReference type="RefSeq" id="YP_009165598.1">
    <property type="nucleotide sequence ID" value="NC_027922.1"/>
</dbReference>
<proteinExistence type="predicted"/>
<evidence type="ECO:0000313" key="12">
    <source>
        <dbReference type="EMBL" id="QPN53479.1"/>
    </source>
</evidence>
<reference evidence="2 23" key="1">
    <citation type="journal article" date="2015" name="J. Virol.">
        <title>Characterization of a Novel Hepadnavirus in the White Sucker (Catostomus commersonii) from the Great Lakes Region of the United States.</title>
        <authorList>
            <person name="Hahn C.M."/>
            <person name="Iwanowicz L.R."/>
            <person name="Cornman R.S."/>
            <person name="Conway C.M."/>
            <person name="Winton J.R."/>
            <person name="Blazer V.S."/>
        </authorList>
    </citation>
    <scope>NUCLEOTIDE SEQUENCE [LARGE SCALE GENOMIC DNA]</scope>
    <source>
        <strain evidence="2">RR173</strain>
    </source>
</reference>
<evidence type="ECO:0000313" key="8">
    <source>
        <dbReference type="EMBL" id="QPN53463.1"/>
    </source>
</evidence>
<evidence type="ECO:0000313" key="22">
    <source>
        <dbReference type="EMBL" id="QPN53535.1"/>
    </source>
</evidence>
<evidence type="ECO:0000313" key="23">
    <source>
        <dbReference type="Proteomes" id="UP000154329"/>
    </source>
</evidence>
<dbReference type="InterPro" id="IPR036459">
    <property type="entry name" value="Viral_capsid_core_dom_sf_HBV"/>
</dbReference>
<gene>
    <name evidence="2" type="ORF">wsHBV_gp1</name>
</gene>
<dbReference type="SUPFAM" id="SSF47852">
    <property type="entry name" value="Hepatitis B viral capsid (hbcag)"/>
    <property type="match status" value="1"/>
</dbReference>
<dbReference type="Pfam" id="PF00906">
    <property type="entry name" value="Hepatitis_core"/>
    <property type="match status" value="1"/>
</dbReference>
<dbReference type="EMBL" id="MW161153">
    <property type="protein sequence ID" value="QPN53523.1"/>
    <property type="molecule type" value="Genomic_DNA"/>
</dbReference>
<dbReference type="Proteomes" id="UP000154329">
    <property type="component" value="Segment"/>
</dbReference>
<dbReference type="Gene3D" id="1.10.4090.10">
    <property type="entry name" value="Viral capsid, core domain supefamily, Hepatitis B virus"/>
    <property type="match status" value="1"/>
</dbReference>
<dbReference type="EMBL" id="MW161142">
    <property type="protein sequence ID" value="QPN53479.1"/>
    <property type="molecule type" value="Genomic_DNA"/>
</dbReference>
<evidence type="ECO:0000313" key="13">
    <source>
        <dbReference type="EMBL" id="QPN53483.1"/>
    </source>
</evidence>
<accession>A0A0M3P3L7</accession>
<evidence type="ECO:0000313" key="17">
    <source>
        <dbReference type="EMBL" id="QPN53511.1"/>
    </source>
</evidence>
<evidence type="ECO:0000313" key="14">
    <source>
        <dbReference type="EMBL" id="QPN53487.1"/>
    </source>
</evidence>
<dbReference type="InterPro" id="IPR002006">
    <property type="entry name" value="Hepatitis_core"/>
</dbReference>
<dbReference type="GO" id="GO:0005198">
    <property type="term" value="F:structural molecule activity"/>
    <property type="evidence" value="ECO:0007669"/>
    <property type="project" value="InterPro"/>
</dbReference>
<evidence type="ECO:0000256" key="1">
    <source>
        <dbReference type="SAM" id="MobiDB-lite"/>
    </source>
</evidence>
<dbReference type="EMBL" id="MW161141">
    <property type="protein sequence ID" value="QPN53475.1"/>
    <property type="molecule type" value="Genomic_DNA"/>
</dbReference>
<dbReference type="OrthoDB" id="6634at10239"/>
<evidence type="ECO:0000313" key="4">
    <source>
        <dbReference type="EMBL" id="QPN53447.1"/>
    </source>
</evidence>
<dbReference type="EMBL" id="MW161143">
    <property type="protein sequence ID" value="QPN53483.1"/>
    <property type="molecule type" value="Genomic_DNA"/>
</dbReference>
<dbReference type="EMBL" id="MW161150">
    <property type="protein sequence ID" value="QPN53511.1"/>
    <property type="molecule type" value="Genomic_DNA"/>
</dbReference>
<dbReference type="EMBL" id="MW161144">
    <property type="protein sequence ID" value="QPN53487.1"/>
    <property type="molecule type" value="Genomic_DNA"/>
</dbReference>
<dbReference type="EMBL" id="MW161135">
    <property type="protein sequence ID" value="QPN53451.1"/>
    <property type="molecule type" value="Genomic_DNA"/>
</dbReference>
<feature type="region of interest" description="Disordered" evidence="1">
    <location>
        <begin position="178"/>
        <end position="213"/>
    </location>
</feature>
<protein>
    <submittedName>
        <fullName evidence="2">PreC/core protein</fullName>
    </submittedName>
</protein>
<evidence type="ECO:0000313" key="9">
    <source>
        <dbReference type="EMBL" id="QPN53467.1"/>
    </source>
</evidence>
<evidence type="ECO:0000313" key="20">
    <source>
        <dbReference type="EMBL" id="QPN53527.1"/>
    </source>
</evidence>
<evidence type="ECO:0000313" key="3">
    <source>
        <dbReference type="EMBL" id="QPN53443.1"/>
    </source>
</evidence>
<feature type="compositionally biased region" description="Basic residues" evidence="1">
    <location>
        <begin position="200"/>
        <end position="213"/>
    </location>
</feature>
<dbReference type="GeneID" id="26039968"/>
<dbReference type="EMBL" id="MW161139">
    <property type="protein sequence ID" value="QPN53467.1"/>
    <property type="molecule type" value="Genomic_DNA"/>
</dbReference>
<dbReference type="EMBL" id="MW161149">
    <property type="protein sequence ID" value="QPN53507.1"/>
    <property type="molecule type" value="Genomic_DNA"/>
</dbReference>
<evidence type="ECO:0000313" key="19">
    <source>
        <dbReference type="EMBL" id="QPN53523.1"/>
    </source>
</evidence>
<evidence type="ECO:0000313" key="2">
    <source>
        <dbReference type="EMBL" id="AKT95193.1"/>
    </source>
</evidence>
<dbReference type="EMBL" id="MW161134">
    <property type="protein sequence ID" value="QPN53447.1"/>
    <property type="molecule type" value="Genomic_DNA"/>
</dbReference>
<dbReference type="KEGG" id="vg:26039968"/>
<dbReference type="EMBL" id="MW161136">
    <property type="protein sequence ID" value="QPN53455.1"/>
    <property type="molecule type" value="Genomic_DNA"/>
</dbReference>
<dbReference type="EMBL" id="KR229754">
    <property type="protein sequence ID" value="AKT95193.1"/>
    <property type="molecule type" value="Genomic_DNA"/>
</dbReference>
<dbReference type="EMBL" id="MW161138">
    <property type="protein sequence ID" value="QPN53463.1"/>
    <property type="molecule type" value="Genomic_DNA"/>
</dbReference>
<evidence type="ECO:0000313" key="10">
    <source>
        <dbReference type="EMBL" id="QPN53471.1"/>
    </source>
</evidence>
<dbReference type="EMBL" id="MW161133">
    <property type="protein sequence ID" value="QPN53443.1"/>
    <property type="molecule type" value="Genomic_DNA"/>
</dbReference>
<dbReference type="EMBL" id="MW161156">
    <property type="protein sequence ID" value="QPN53535.1"/>
    <property type="molecule type" value="Genomic_DNA"/>
</dbReference>
<dbReference type="EMBL" id="MW161140">
    <property type="protein sequence ID" value="QPN53471.1"/>
    <property type="molecule type" value="Genomic_DNA"/>
</dbReference>
<dbReference type="EMBL" id="MW161155">
    <property type="protein sequence ID" value="QPN53531.1"/>
    <property type="molecule type" value="Genomic_DNA"/>
</dbReference>
<name>A0A0M3P3L7_9HEPA</name>
<feature type="compositionally biased region" description="Low complexity" evidence="1">
    <location>
        <begin position="183"/>
        <end position="199"/>
    </location>
</feature>
<evidence type="ECO:0000313" key="6">
    <source>
        <dbReference type="EMBL" id="QPN53455.1"/>
    </source>
</evidence>
<dbReference type="EMBL" id="MW161148">
    <property type="protein sequence ID" value="QPN53503.1"/>
    <property type="molecule type" value="Genomic_DNA"/>
</dbReference>
<evidence type="ECO:0000313" key="18">
    <source>
        <dbReference type="EMBL" id="QPN53515.1"/>
    </source>
</evidence>
<keyword evidence="23" id="KW-1185">Reference proteome</keyword>
<organism evidence="2 23">
    <name type="scientific">White sucker hepatitis B virus</name>
    <dbReference type="NCBI Taxonomy" id="1690672"/>
    <lineage>
        <taxon>Viruses</taxon>
        <taxon>Riboviria</taxon>
        <taxon>Pararnavirae</taxon>
        <taxon>Artverviricota</taxon>
        <taxon>Revtraviricetes</taxon>
        <taxon>Blubervirales</taxon>
        <taxon>Hepadnaviridae</taxon>
        <taxon>Parahepadnavirus</taxon>
        <taxon>Parahepadnavirus osdeorsi</taxon>
    </lineage>
</organism>
<evidence type="ECO:0000313" key="16">
    <source>
        <dbReference type="EMBL" id="QPN53507.1"/>
    </source>
</evidence>